<keyword evidence="12" id="KW-0564">Palmitate</keyword>
<dbReference type="InterPro" id="IPR003715">
    <property type="entry name" value="Poly_export_N"/>
</dbReference>
<dbReference type="Gene3D" id="3.10.560.10">
    <property type="entry name" value="Outer membrane lipoprotein wza domain like"/>
    <property type="match status" value="1"/>
</dbReference>
<proteinExistence type="inferred from homology"/>
<dbReference type="GO" id="GO:0015288">
    <property type="term" value="F:porin activity"/>
    <property type="evidence" value="ECO:0007669"/>
    <property type="project" value="UniProtKB-KW"/>
</dbReference>
<evidence type="ECO:0000256" key="6">
    <source>
        <dbReference type="ARBA" id="ARBA00022692"/>
    </source>
</evidence>
<keyword evidence="10" id="KW-0626">Porin</keyword>
<dbReference type="GO" id="GO:0006811">
    <property type="term" value="P:monoatomic ion transport"/>
    <property type="evidence" value="ECO:0007669"/>
    <property type="project" value="UniProtKB-KW"/>
</dbReference>
<keyword evidence="11" id="KW-0472">Membrane</keyword>
<dbReference type="PANTHER" id="PTHR33619:SF3">
    <property type="entry name" value="POLYSACCHARIDE EXPORT PROTEIN GFCE-RELATED"/>
    <property type="match status" value="1"/>
</dbReference>
<evidence type="ECO:0000256" key="10">
    <source>
        <dbReference type="ARBA" id="ARBA00023114"/>
    </source>
</evidence>
<keyword evidence="7 15" id="KW-0732">Signal</keyword>
<feature type="domain" description="Polysaccharide export protein N-terminal" evidence="16">
    <location>
        <begin position="27"/>
        <end position="103"/>
    </location>
</feature>
<feature type="domain" description="SLBB" evidence="17">
    <location>
        <begin position="108"/>
        <end position="189"/>
    </location>
</feature>
<dbReference type="InterPro" id="IPR049712">
    <property type="entry name" value="Poly_export"/>
</dbReference>
<sequence>MKLGLTAFFILAVTSAMFLTSPKAWAEPQTTYRIGPSDILEIIVWREDALSFPEVLVRPDGRITLPLLDDMMAAGLTPMQLKEIITKALKRFVEAPKVYVIVKDPRSQTFSVLGNVVKPGRYPMLKPTTVLQGLSIAEGFNEWANDDEVVIVRGVGSEQKLLPFEYDKVVEGETLEQNIILHPGDVIIVP</sequence>
<dbReference type="InParanoid" id="A0A0D2JUL4"/>
<evidence type="ECO:0000256" key="13">
    <source>
        <dbReference type="ARBA" id="ARBA00023237"/>
    </source>
</evidence>
<keyword evidence="3" id="KW-0813">Transport</keyword>
<dbReference type="STRING" id="1429043.X474_14980"/>
<keyword evidence="13" id="KW-0998">Cell outer membrane</keyword>
<dbReference type="AlphaFoldDB" id="A0A0D2JUL4"/>
<dbReference type="Proteomes" id="UP000032233">
    <property type="component" value="Unassembled WGS sequence"/>
</dbReference>
<comment type="subcellular location">
    <subcellularLocation>
        <location evidence="1">Cell outer membrane</location>
        <topology evidence="1">Multi-pass membrane protein</topology>
    </subcellularLocation>
</comment>
<name>A0A0D2JUL4_9BACT</name>
<gene>
    <name evidence="18" type="ORF">X474_14980</name>
</gene>
<evidence type="ECO:0000313" key="19">
    <source>
        <dbReference type="Proteomes" id="UP000032233"/>
    </source>
</evidence>
<keyword evidence="19" id="KW-1185">Reference proteome</keyword>
<keyword evidence="8" id="KW-0625">Polysaccharide transport</keyword>
<comment type="similarity">
    <text evidence="2">Belongs to the BexD/CtrA/VexA family.</text>
</comment>
<keyword evidence="14" id="KW-0449">Lipoprotein</keyword>
<keyword evidence="9" id="KW-0406">Ion transport</keyword>
<dbReference type="PANTHER" id="PTHR33619">
    <property type="entry name" value="POLYSACCHARIDE EXPORT PROTEIN GFCE-RELATED"/>
    <property type="match status" value="1"/>
</dbReference>
<evidence type="ECO:0000256" key="8">
    <source>
        <dbReference type="ARBA" id="ARBA00023047"/>
    </source>
</evidence>
<comment type="caution">
    <text evidence="18">The sequence shown here is derived from an EMBL/GenBank/DDBJ whole genome shotgun (WGS) entry which is preliminary data.</text>
</comment>
<keyword evidence="6" id="KW-0812">Transmembrane</keyword>
<accession>A0A0D2JUL4</accession>
<dbReference type="GO" id="GO:0015159">
    <property type="term" value="F:polysaccharide transmembrane transporter activity"/>
    <property type="evidence" value="ECO:0007669"/>
    <property type="project" value="InterPro"/>
</dbReference>
<evidence type="ECO:0000313" key="18">
    <source>
        <dbReference type="EMBL" id="KIX13210.1"/>
    </source>
</evidence>
<keyword evidence="5 18" id="KW-0762">Sugar transport</keyword>
<keyword evidence="4" id="KW-1134">Transmembrane beta strand</keyword>
<dbReference type="EMBL" id="AZAC01000017">
    <property type="protein sequence ID" value="KIX13210.1"/>
    <property type="molecule type" value="Genomic_DNA"/>
</dbReference>
<organism evidence="18 19">
    <name type="scientific">Dethiosulfatarculus sandiegensis</name>
    <dbReference type="NCBI Taxonomy" id="1429043"/>
    <lineage>
        <taxon>Bacteria</taxon>
        <taxon>Pseudomonadati</taxon>
        <taxon>Thermodesulfobacteriota</taxon>
        <taxon>Desulfarculia</taxon>
        <taxon>Desulfarculales</taxon>
        <taxon>Desulfarculaceae</taxon>
        <taxon>Dethiosulfatarculus</taxon>
    </lineage>
</organism>
<evidence type="ECO:0000256" key="9">
    <source>
        <dbReference type="ARBA" id="ARBA00023065"/>
    </source>
</evidence>
<evidence type="ECO:0000256" key="2">
    <source>
        <dbReference type="ARBA" id="ARBA00009450"/>
    </source>
</evidence>
<evidence type="ECO:0000256" key="12">
    <source>
        <dbReference type="ARBA" id="ARBA00023139"/>
    </source>
</evidence>
<feature type="chain" id="PRO_5002256321" evidence="15">
    <location>
        <begin position="27"/>
        <end position="190"/>
    </location>
</feature>
<evidence type="ECO:0000259" key="17">
    <source>
        <dbReference type="Pfam" id="PF22461"/>
    </source>
</evidence>
<dbReference type="RefSeq" id="WP_052515193.1">
    <property type="nucleotide sequence ID" value="NZ_AZAC01000017.1"/>
</dbReference>
<evidence type="ECO:0000256" key="14">
    <source>
        <dbReference type="ARBA" id="ARBA00023288"/>
    </source>
</evidence>
<protein>
    <submittedName>
        <fullName evidence="18">Sugar transporter</fullName>
    </submittedName>
</protein>
<evidence type="ECO:0000256" key="3">
    <source>
        <dbReference type="ARBA" id="ARBA00022448"/>
    </source>
</evidence>
<evidence type="ECO:0000256" key="5">
    <source>
        <dbReference type="ARBA" id="ARBA00022597"/>
    </source>
</evidence>
<evidence type="ECO:0000256" key="1">
    <source>
        <dbReference type="ARBA" id="ARBA00004571"/>
    </source>
</evidence>
<evidence type="ECO:0000256" key="11">
    <source>
        <dbReference type="ARBA" id="ARBA00023136"/>
    </source>
</evidence>
<dbReference type="GO" id="GO:0009279">
    <property type="term" value="C:cell outer membrane"/>
    <property type="evidence" value="ECO:0007669"/>
    <property type="project" value="UniProtKB-SubCell"/>
</dbReference>
<evidence type="ECO:0000259" key="16">
    <source>
        <dbReference type="Pfam" id="PF02563"/>
    </source>
</evidence>
<evidence type="ECO:0000256" key="7">
    <source>
        <dbReference type="ARBA" id="ARBA00022729"/>
    </source>
</evidence>
<evidence type="ECO:0000256" key="4">
    <source>
        <dbReference type="ARBA" id="ARBA00022452"/>
    </source>
</evidence>
<dbReference type="GO" id="GO:0046930">
    <property type="term" value="C:pore complex"/>
    <property type="evidence" value="ECO:0007669"/>
    <property type="project" value="UniProtKB-KW"/>
</dbReference>
<dbReference type="Pfam" id="PF02563">
    <property type="entry name" value="Poly_export"/>
    <property type="match status" value="1"/>
</dbReference>
<reference evidence="18 19" key="1">
    <citation type="submission" date="2013-11" db="EMBL/GenBank/DDBJ databases">
        <title>Metagenomic analysis of a methanogenic consortium involved in long chain n-alkane degradation.</title>
        <authorList>
            <person name="Davidova I.A."/>
            <person name="Callaghan A.V."/>
            <person name="Wawrik B."/>
            <person name="Pruitt S."/>
            <person name="Marks C."/>
            <person name="Duncan K.E."/>
            <person name="Suflita J.M."/>
        </authorList>
    </citation>
    <scope>NUCLEOTIDE SEQUENCE [LARGE SCALE GENOMIC DNA]</scope>
    <source>
        <strain evidence="18 19">SPR</strain>
    </source>
</reference>
<feature type="signal peptide" evidence="15">
    <location>
        <begin position="1"/>
        <end position="26"/>
    </location>
</feature>
<dbReference type="InterPro" id="IPR054765">
    <property type="entry name" value="SLBB_dom"/>
</dbReference>
<dbReference type="Pfam" id="PF22461">
    <property type="entry name" value="SLBB_2"/>
    <property type="match status" value="1"/>
</dbReference>
<evidence type="ECO:0000256" key="15">
    <source>
        <dbReference type="SAM" id="SignalP"/>
    </source>
</evidence>